<name>A0A832Q889_9BACT</name>
<keyword evidence="2" id="KW-1133">Transmembrane helix</keyword>
<feature type="transmembrane region" description="Helical" evidence="2">
    <location>
        <begin position="28"/>
        <end position="48"/>
    </location>
</feature>
<dbReference type="EMBL" id="DUTP01000005">
    <property type="protein sequence ID" value="HHX99569.1"/>
    <property type="molecule type" value="Genomic_DNA"/>
</dbReference>
<feature type="region of interest" description="Disordered" evidence="1">
    <location>
        <begin position="59"/>
        <end position="82"/>
    </location>
</feature>
<keyword evidence="2" id="KW-0812">Transmembrane</keyword>
<gene>
    <name evidence="3" type="ORF">GX533_02760</name>
</gene>
<keyword evidence="2" id="KW-0472">Membrane</keyword>
<organism evidence="3 4">
    <name type="scientific">Candidatus Dojkabacteria bacterium</name>
    <dbReference type="NCBI Taxonomy" id="2099670"/>
    <lineage>
        <taxon>Bacteria</taxon>
        <taxon>Candidatus Dojkabacteria</taxon>
    </lineage>
</organism>
<dbReference type="Proteomes" id="UP000576550">
    <property type="component" value="Unassembled WGS sequence"/>
</dbReference>
<reference evidence="3 4" key="1">
    <citation type="journal article" date="2020" name="Biotechnol. Biofuels">
        <title>New insights from the biogas microbiome by comprehensive genome-resolved metagenomics of nearly 1600 species originating from multiple anaerobic digesters.</title>
        <authorList>
            <person name="Campanaro S."/>
            <person name="Treu L."/>
            <person name="Rodriguez-R L.M."/>
            <person name="Kovalovszki A."/>
            <person name="Ziels R.M."/>
            <person name="Maus I."/>
            <person name="Zhu X."/>
            <person name="Kougias P.G."/>
            <person name="Basile A."/>
            <person name="Luo G."/>
            <person name="Schluter A."/>
            <person name="Konstantinidis K.T."/>
            <person name="Angelidaki I."/>
        </authorList>
    </citation>
    <scope>NUCLEOTIDE SEQUENCE [LARGE SCALE GENOMIC DNA]</scope>
    <source>
        <strain evidence="3">AS05jafATM_89</strain>
    </source>
</reference>
<evidence type="ECO:0000256" key="2">
    <source>
        <dbReference type="SAM" id="Phobius"/>
    </source>
</evidence>
<comment type="caution">
    <text evidence="3">The sequence shown here is derived from an EMBL/GenBank/DDBJ whole genome shotgun (WGS) entry which is preliminary data.</text>
</comment>
<evidence type="ECO:0000313" key="4">
    <source>
        <dbReference type="Proteomes" id="UP000576550"/>
    </source>
</evidence>
<proteinExistence type="predicted"/>
<evidence type="ECO:0000256" key="1">
    <source>
        <dbReference type="SAM" id="MobiDB-lite"/>
    </source>
</evidence>
<evidence type="ECO:0000313" key="3">
    <source>
        <dbReference type="EMBL" id="HHX99569.1"/>
    </source>
</evidence>
<feature type="compositionally biased region" description="Basic and acidic residues" evidence="1">
    <location>
        <begin position="59"/>
        <end position="69"/>
    </location>
</feature>
<accession>A0A832Q889</accession>
<sequence length="271" mass="31473">MEEKLQTQPLQDEEVAQLIMQEKKRVSVLLFISTILFLLIVGLGVYILHKEGYWTKQEEQKKEERKEVTEVEEEDKVEKGEKPVVEEDKETITKDFVGEYVKAKIPEGWSIKEFKDGEGTEFAEPGYKGFSALNIYQGEKMMLTLRTVQLGTGAPIKEIYRFKDYSPDEEQKTIKRLKAMGVEVKIVDYTNTPYAEYPILGTITRRVEKQFFYDTIKDNSTFEASNVSNSINLNFKVGENEYSFGYYKFSEEITDNQLLIIDKILTSLRVK</sequence>
<protein>
    <submittedName>
        <fullName evidence="3">Uncharacterized protein</fullName>
    </submittedName>
</protein>
<dbReference type="AlphaFoldDB" id="A0A832Q889"/>